<feature type="short sequence motif" description="DGA/G" evidence="4">
    <location>
        <begin position="215"/>
        <end position="217"/>
    </location>
</feature>
<dbReference type="VEuPathDB" id="FungiDB:LEMA_P039980.1"/>
<reference evidence="7" key="1">
    <citation type="journal article" date="2011" name="Nat. Commun.">
        <title>Effector diversification within compartments of the Leptosphaeria maculans genome affected by Repeat-Induced Point mutations.</title>
        <authorList>
            <person name="Rouxel T."/>
            <person name="Grandaubert J."/>
            <person name="Hane J.K."/>
            <person name="Hoede C."/>
            <person name="van de Wouw A.P."/>
            <person name="Couloux A."/>
            <person name="Dominguez V."/>
            <person name="Anthouard V."/>
            <person name="Bally P."/>
            <person name="Bourras S."/>
            <person name="Cozijnsen A.J."/>
            <person name="Ciuffetti L.M."/>
            <person name="Degrave A."/>
            <person name="Dilmaghani A."/>
            <person name="Duret L."/>
            <person name="Fudal I."/>
            <person name="Goodwin S.B."/>
            <person name="Gout L."/>
            <person name="Glaser N."/>
            <person name="Linglin J."/>
            <person name="Kema G.H.J."/>
            <person name="Lapalu N."/>
            <person name="Lawrence C.B."/>
            <person name="May K."/>
            <person name="Meyer M."/>
            <person name="Ollivier B."/>
            <person name="Poulain J."/>
            <person name="Schoch C.L."/>
            <person name="Simon A."/>
            <person name="Spatafora J.W."/>
            <person name="Stachowiak A."/>
            <person name="Turgeon B.G."/>
            <person name="Tyler B.M."/>
            <person name="Vincent D."/>
            <person name="Weissenbach J."/>
            <person name="Amselem J."/>
            <person name="Quesneville H."/>
            <person name="Oliver R.P."/>
            <person name="Wincker P."/>
            <person name="Balesdent M.-H."/>
            <person name="Howlett B.J."/>
        </authorList>
    </citation>
    <scope>NUCLEOTIDE SEQUENCE [LARGE SCALE GENOMIC DNA]</scope>
    <source>
        <strain evidence="7">JN3 / isolate v23.1.3 / race Av1-4-5-6-7-8</strain>
    </source>
</reference>
<proteinExistence type="predicted"/>
<dbReference type="GO" id="GO:0047499">
    <property type="term" value="F:calcium-independent phospholipase A2 activity"/>
    <property type="evidence" value="ECO:0007669"/>
    <property type="project" value="TreeGrafter"/>
</dbReference>
<evidence type="ECO:0000256" key="4">
    <source>
        <dbReference type="PROSITE-ProRule" id="PRU01161"/>
    </source>
</evidence>
<keyword evidence="3 4" id="KW-0443">Lipid metabolism</keyword>
<gene>
    <name evidence="6" type="ORF">LEMA_P039980.1</name>
</gene>
<dbReference type="AlphaFoldDB" id="E4ZP72"/>
<sequence>MATDFRLLSLDGGGVRGLASLYMLNKILSYVGSPKPCDYFDMICGTSTGGFVCCFTHNLIHADSCMLHSLIAVMLGRLEMSVKECIDAYIELMDVVFDPKDKKQLPFKLRNGKVQPRYETKRLESVIKQIIARAGHPSDALFRGTKESKCKTVVIALAEEAISPSRFTDYRKTGEYSEFYNEVKIWEVARATSAATSFFEPMKIIAAGEPRIFIDGGVGFNNPINELHDEASTQLVTLDQDLDDHIRVLVSLGTGKPAHRGFGSKVTEVAESITRMASETQHTADTFDRAHRRLVERDGYFRFNPPDLNEVALDEASKKGIIAARCDAFGGSPDTERMVRRWKKVAGTGQSALTLAAFVDFT</sequence>
<feature type="short sequence motif" description="GXGXXG" evidence="4">
    <location>
        <begin position="12"/>
        <end position="17"/>
    </location>
</feature>
<dbReference type="PANTHER" id="PTHR24185">
    <property type="entry name" value="CALCIUM-INDEPENDENT PHOSPHOLIPASE A2-GAMMA"/>
    <property type="match status" value="1"/>
</dbReference>
<keyword evidence="1 4" id="KW-0378">Hydrolase</keyword>
<evidence type="ECO:0000313" key="7">
    <source>
        <dbReference type="Proteomes" id="UP000002668"/>
    </source>
</evidence>
<dbReference type="GO" id="GO:0019369">
    <property type="term" value="P:arachidonate metabolic process"/>
    <property type="evidence" value="ECO:0007669"/>
    <property type="project" value="TreeGrafter"/>
</dbReference>
<dbReference type="GO" id="GO:0046486">
    <property type="term" value="P:glycerolipid metabolic process"/>
    <property type="evidence" value="ECO:0007669"/>
    <property type="project" value="UniProtKB-ARBA"/>
</dbReference>
<keyword evidence="7" id="KW-1185">Reference proteome</keyword>
<dbReference type="InParanoid" id="E4ZP72"/>
<keyword evidence="2 4" id="KW-0442">Lipid degradation</keyword>
<dbReference type="Pfam" id="PF01734">
    <property type="entry name" value="Patatin"/>
    <property type="match status" value="1"/>
</dbReference>
<dbReference type="STRING" id="985895.E4ZP72"/>
<feature type="short sequence motif" description="GXSXG" evidence="4">
    <location>
        <begin position="45"/>
        <end position="49"/>
    </location>
</feature>
<dbReference type="InterPro" id="IPR002641">
    <property type="entry name" value="PNPLA_dom"/>
</dbReference>
<evidence type="ECO:0000256" key="1">
    <source>
        <dbReference type="ARBA" id="ARBA00022801"/>
    </source>
</evidence>
<dbReference type="HOGENOM" id="CLU_000288_144_2_1"/>
<feature type="domain" description="PNPLA" evidence="5">
    <location>
        <begin position="8"/>
        <end position="228"/>
    </location>
</feature>
<dbReference type="SUPFAM" id="SSF52151">
    <property type="entry name" value="FabD/lysophospholipase-like"/>
    <property type="match status" value="1"/>
</dbReference>
<protein>
    <recommendedName>
        <fullName evidence="5">PNPLA domain-containing protein</fullName>
    </recommendedName>
</protein>
<organism evidence="7">
    <name type="scientific">Leptosphaeria maculans (strain JN3 / isolate v23.1.3 / race Av1-4-5-6-7-8)</name>
    <name type="common">Blackleg fungus</name>
    <name type="synonym">Phoma lingam</name>
    <dbReference type="NCBI Taxonomy" id="985895"/>
    <lineage>
        <taxon>Eukaryota</taxon>
        <taxon>Fungi</taxon>
        <taxon>Dikarya</taxon>
        <taxon>Ascomycota</taxon>
        <taxon>Pezizomycotina</taxon>
        <taxon>Dothideomycetes</taxon>
        <taxon>Pleosporomycetidae</taxon>
        <taxon>Pleosporales</taxon>
        <taxon>Pleosporineae</taxon>
        <taxon>Leptosphaeriaceae</taxon>
        <taxon>Plenodomus</taxon>
        <taxon>Plenodomus lingam/Leptosphaeria maculans species complex</taxon>
    </lineage>
</organism>
<dbReference type="GO" id="GO:0016020">
    <property type="term" value="C:membrane"/>
    <property type="evidence" value="ECO:0007669"/>
    <property type="project" value="TreeGrafter"/>
</dbReference>
<dbReference type="InterPro" id="IPR016035">
    <property type="entry name" value="Acyl_Trfase/lysoPLipase"/>
</dbReference>
<evidence type="ECO:0000256" key="3">
    <source>
        <dbReference type="ARBA" id="ARBA00023098"/>
    </source>
</evidence>
<feature type="active site" description="Proton acceptor" evidence="4">
    <location>
        <position position="215"/>
    </location>
</feature>
<feature type="active site" description="Nucleophile" evidence="4">
    <location>
        <position position="47"/>
    </location>
</feature>
<evidence type="ECO:0000259" key="5">
    <source>
        <dbReference type="PROSITE" id="PS51635"/>
    </source>
</evidence>
<dbReference type="PANTHER" id="PTHR24185:SF1">
    <property type="entry name" value="CALCIUM-INDEPENDENT PHOSPHOLIPASE A2-GAMMA"/>
    <property type="match status" value="1"/>
</dbReference>
<name>E4ZP72_LEPMJ</name>
<dbReference type="Proteomes" id="UP000002668">
    <property type="component" value="Genome"/>
</dbReference>
<evidence type="ECO:0000256" key="2">
    <source>
        <dbReference type="ARBA" id="ARBA00022963"/>
    </source>
</evidence>
<dbReference type="Gene3D" id="3.40.1090.10">
    <property type="entry name" value="Cytosolic phospholipase A2 catalytic domain"/>
    <property type="match status" value="1"/>
</dbReference>
<evidence type="ECO:0000313" key="6">
    <source>
        <dbReference type="EMBL" id="CBX93097.1"/>
    </source>
</evidence>
<dbReference type="OMA" id="NVEAHTD"/>
<dbReference type="GO" id="GO:0016042">
    <property type="term" value="P:lipid catabolic process"/>
    <property type="evidence" value="ECO:0007669"/>
    <property type="project" value="UniProtKB-UniRule"/>
</dbReference>
<dbReference type="OrthoDB" id="1658288at2759"/>
<dbReference type="EMBL" id="FP929105">
    <property type="protein sequence ID" value="CBX93097.1"/>
    <property type="molecule type" value="Genomic_DNA"/>
</dbReference>
<dbReference type="eggNOG" id="KOG4231">
    <property type="taxonomic scope" value="Eukaryota"/>
</dbReference>
<dbReference type="PROSITE" id="PS51635">
    <property type="entry name" value="PNPLA"/>
    <property type="match status" value="1"/>
</dbReference>
<accession>E4ZP72</accession>